<feature type="region of interest" description="Disordered" evidence="1">
    <location>
        <begin position="31"/>
        <end position="52"/>
    </location>
</feature>
<evidence type="ECO:0000313" key="2">
    <source>
        <dbReference type="EMBL" id="TGZ47044.1"/>
    </source>
</evidence>
<feature type="region of interest" description="Disordered" evidence="1">
    <location>
        <begin position="70"/>
        <end position="155"/>
    </location>
</feature>
<feature type="compositionally biased region" description="Low complexity" evidence="1">
    <location>
        <begin position="70"/>
        <end position="91"/>
    </location>
</feature>
<protein>
    <submittedName>
        <fullName evidence="2">Uncharacterized protein</fullName>
    </submittedName>
</protein>
<evidence type="ECO:0000256" key="1">
    <source>
        <dbReference type="SAM" id="MobiDB-lite"/>
    </source>
</evidence>
<name>A0A4V3S9Z3_9HYME</name>
<accession>A0A4V3S9Z3</accession>
<sequence length="155" mass="17216">MKIERKICMSYEKTRTPLGATERLAKTRRFRAREWHSPGGFQEPTANPRMPRGARVHVASLGRLSSRLQRVLSSSSSARRAAPQPGAAWAADNSAINSRSQPDERKTVGFAASDCGSSRDLRRADTSWGPFASSNTSESRGPGDPPYWVRFNRLR</sequence>
<gene>
    <name evidence="2" type="ORF">DBV15_03043</name>
</gene>
<dbReference type="AlphaFoldDB" id="A0A4V3S9Z3"/>
<evidence type="ECO:0000313" key="3">
    <source>
        <dbReference type="Proteomes" id="UP000310200"/>
    </source>
</evidence>
<dbReference type="EMBL" id="QBLH01002780">
    <property type="protein sequence ID" value="TGZ47044.1"/>
    <property type="molecule type" value="Genomic_DNA"/>
</dbReference>
<proteinExistence type="predicted"/>
<dbReference type="Proteomes" id="UP000310200">
    <property type="component" value="Unassembled WGS sequence"/>
</dbReference>
<keyword evidence="3" id="KW-1185">Reference proteome</keyword>
<reference evidence="2 3" key="1">
    <citation type="journal article" date="2019" name="Philos. Trans. R. Soc. Lond., B, Biol. Sci.">
        <title>Ant behaviour and brain gene expression of defending hosts depend on the ecological success of the intruding social parasite.</title>
        <authorList>
            <person name="Kaur R."/>
            <person name="Stoldt M."/>
            <person name="Jongepier E."/>
            <person name="Feldmeyer B."/>
            <person name="Menzel F."/>
            <person name="Bornberg-Bauer E."/>
            <person name="Foitzik S."/>
        </authorList>
    </citation>
    <scope>NUCLEOTIDE SEQUENCE [LARGE SCALE GENOMIC DNA]</scope>
    <source>
        <tissue evidence="2">Whole body</tissue>
    </source>
</reference>
<comment type="caution">
    <text evidence="2">The sequence shown here is derived from an EMBL/GenBank/DDBJ whole genome shotgun (WGS) entry which is preliminary data.</text>
</comment>
<organism evidence="2 3">
    <name type="scientific">Temnothorax longispinosus</name>
    <dbReference type="NCBI Taxonomy" id="300112"/>
    <lineage>
        <taxon>Eukaryota</taxon>
        <taxon>Metazoa</taxon>
        <taxon>Ecdysozoa</taxon>
        <taxon>Arthropoda</taxon>
        <taxon>Hexapoda</taxon>
        <taxon>Insecta</taxon>
        <taxon>Pterygota</taxon>
        <taxon>Neoptera</taxon>
        <taxon>Endopterygota</taxon>
        <taxon>Hymenoptera</taxon>
        <taxon>Apocrita</taxon>
        <taxon>Aculeata</taxon>
        <taxon>Formicoidea</taxon>
        <taxon>Formicidae</taxon>
        <taxon>Myrmicinae</taxon>
        <taxon>Temnothorax</taxon>
    </lineage>
</organism>